<feature type="active site" description="Charge relay system" evidence="7">
    <location>
        <position position="193"/>
    </location>
</feature>
<evidence type="ECO:0000256" key="4">
    <source>
        <dbReference type="ARBA" id="ARBA00022670"/>
    </source>
</evidence>
<dbReference type="PRINTS" id="PR00723">
    <property type="entry name" value="SUBTILISIN"/>
</dbReference>
<evidence type="ECO:0000313" key="13">
    <source>
        <dbReference type="Proteomes" id="UP001157946"/>
    </source>
</evidence>
<dbReference type="InterPro" id="IPR022398">
    <property type="entry name" value="Peptidase_S8_His-AS"/>
</dbReference>
<feature type="domain" description="Peptidase S8/S53" evidence="10">
    <location>
        <begin position="151"/>
        <end position="385"/>
    </location>
</feature>
<feature type="chain" id="PRO_5041318388" evidence="9">
    <location>
        <begin position="26"/>
        <end position="401"/>
    </location>
</feature>
<dbReference type="Proteomes" id="UP001157946">
    <property type="component" value="Unassembled WGS sequence"/>
</dbReference>
<dbReference type="PROSITE" id="PS00136">
    <property type="entry name" value="SUBTILASE_ASP"/>
    <property type="match status" value="1"/>
</dbReference>
<feature type="domain" description="Fervidolysin-like N-terminal prodomain" evidence="11">
    <location>
        <begin position="27"/>
        <end position="99"/>
    </location>
</feature>
<dbReference type="AlphaFoldDB" id="A0AA46AGS2"/>
<comment type="caution">
    <text evidence="12">The sequence shown here is derived from an EMBL/GenBank/DDBJ whole genome shotgun (WGS) entry which is preliminary data.</text>
</comment>
<dbReference type="PROSITE" id="PS00138">
    <property type="entry name" value="SUBTILASE_SER"/>
    <property type="match status" value="1"/>
</dbReference>
<evidence type="ECO:0000256" key="8">
    <source>
        <dbReference type="RuleBase" id="RU003355"/>
    </source>
</evidence>
<dbReference type="InterPro" id="IPR036852">
    <property type="entry name" value="Peptidase_S8/S53_dom_sf"/>
</dbReference>
<evidence type="ECO:0000256" key="1">
    <source>
        <dbReference type="ARBA" id="ARBA00004613"/>
    </source>
</evidence>
<sequence length="401" mass="42836">MKPILGFVALTVALTVAPWSTVASAAPTATPDKAPEEIIVKFKPHTSKKKMAALHAEIRSEMEETSTLGHQVVKVKRNSLATLLRKYKQHPDVAYAELNYVYRASVLPSARHTRSWQTRFSITPNDPFFWNKQWGPKRVQAHLAWQTAPVGKTVKIAVVDTGIQTNHPDLRGKVLRGWDFVDDDSTQQDLNGHGTHCAGIIAATSNNGIGIAGLSPNAKLLPVRVLNEQGEGTAADIADGIKYAADQGAQVINVSLGGPESSLTIKNAVDYAWNKGAIVVAAAGNESTDQPSYPAYYSRALAVASTDSDDQRSWFSNYGPWVDVAAPGGNIYSTVTGGGYAYDSGTSMAAPHVSGIAGLLAGQGRTNAQIRAAIENTADKVPGTGTDWTHGRVNAYRAISY</sequence>
<dbReference type="PANTHER" id="PTHR43806">
    <property type="entry name" value="PEPTIDASE S8"/>
    <property type="match status" value="1"/>
</dbReference>
<dbReference type="InterPro" id="IPR054399">
    <property type="entry name" value="Fervidolysin-like_N_prodom"/>
</dbReference>
<dbReference type="SUPFAM" id="SSF52743">
    <property type="entry name" value="Subtilisin-like"/>
    <property type="match status" value="1"/>
</dbReference>
<keyword evidence="4 7" id="KW-0645">Protease</keyword>
<evidence type="ECO:0000313" key="12">
    <source>
        <dbReference type="EMBL" id="SMP31852.1"/>
    </source>
</evidence>
<comment type="similarity">
    <text evidence="2 7 8">Belongs to the peptidase S8 family.</text>
</comment>
<evidence type="ECO:0000256" key="2">
    <source>
        <dbReference type="ARBA" id="ARBA00011073"/>
    </source>
</evidence>
<dbReference type="PROSITE" id="PS00137">
    <property type="entry name" value="SUBTILASE_HIS"/>
    <property type="match status" value="1"/>
</dbReference>
<keyword evidence="13" id="KW-1185">Reference proteome</keyword>
<dbReference type="Gene3D" id="3.40.50.200">
    <property type="entry name" value="Peptidase S8/S53 domain"/>
    <property type="match status" value="1"/>
</dbReference>
<dbReference type="EMBL" id="FXTU01000008">
    <property type="protein sequence ID" value="SMP31852.1"/>
    <property type="molecule type" value="Genomic_DNA"/>
</dbReference>
<dbReference type="InterPro" id="IPR023828">
    <property type="entry name" value="Peptidase_S8_Ser-AS"/>
</dbReference>
<evidence type="ECO:0000256" key="3">
    <source>
        <dbReference type="ARBA" id="ARBA00022525"/>
    </source>
</evidence>
<dbReference type="InterPro" id="IPR023827">
    <property type="entry name" value="Peptidase_S8_Asp-AS"/>
</dbReference>
<dbReference type="GO" id="GO:0006508">
    <property type="term" value="P:proteolysis"/>
    <property type="evidence" value="ECO:0007669"/>
    <property type="project" value="UniProtKB-KW"/>
</dbReference>
<keyword evidence="3" id="KW-0964">Secreted</keyword>
<dbReference type="GO" id="GO:0004252">
    <property type="term" value="F:serine-type endopeptidase activity"/>
    <property type="evidence" value="ECO:0007669"/>
    <property type="project" value="UniProtKB-UniRule"/>
</dbReference>
<name>A0AA46AGS2_9BACL</name>
<dbReference type="InterPro" id="IPR050131">
    <property type="entry name" value="Peptidase_S8_subtilisin-like"/>
</dbReference>
<dbReference type="InterPro" id="IPR015500">
    <property type="entry name" value="Peptidase_S8_subtilisin-rel"/>
</dbReference>
<dbReference type="Pfam" id="PF22148">
    <property type="entry name" value="Fervidolysin_NPro-like"/>
    <property type="match status" value="1"/>
</dbReference>
<accession>A0AA46AGS2</accession>
<organism evidence="12 13">
    <name type="scientific">Laceyella tengchongensis</name>
    <dbReference type="NCBI Taxonomy" id="574699"/>
    <lineage>
        <taxon>Bacteria</taxon>
        <taxon>Bacillati</taxon>
        <taxon>Bacillota</taxon>
        <taxon>Bacilli</taxon>
        <taxon>Bacillales</taxon>
        <taxon>Thermoactinomycetaceae</taxon>
        <taxon>Laceyella</taxon>
    </lineage>
</organism>
<evidence type="ECO:0000256" key="7">
    <source>
        <dbReference type="PROSITE-ProRule" id="PRU01240"/>
    </source>
</evidence>
<dbReference type="PANTHER" id="PTHR43806:SF11">
    <property type="entry name" value="CEREVISIN-RELATED"/>
    <property type="match status" value="1"/>
</dbReference>
<protein>
    <submittedName>
        <fullName evidence="12">Thermitase</fullName>
    </submittedName>
</protein>
<dbReference type="RefSeq" id="WP_284724571.1">
    <property type="nucleotide sequence ID" value="NZ_FXTU01000008.1"/>
</dbReference>
<dbReference type="Pfam" id="PF00082">
    <property type="entry name" value="Peptidase_S8"/>
    <property type="match status" value="1"/>
</dbReference>
<evidence type="ECO:0000256" key="9">
    <source>
        <dbReference type="SAM" id="SignalP"/>
    </source>
</evidence>
<dbReference type="InterPro" id="IPR000209">
    <property type="entry name" value="Peptidase_S8/S53_dom"/>
</dbReference>
<reference evidence="12" key="1">
    <citation type="submission" date="2017-05" db="EMBL/GenBank/DDBJ databases">
        <authorList>
            <person name="Varghese N."/>
            <person name="Submissions S."/>
        </authorList>
    </citation>
    <scope>NUCLEOTIDE SEQUENCE</scope>
    <source>
        <strain evidence="12">DSM 45262</strain>
    </source>
</reference>
<feature type="active site" description="Charge relay system" evidence="7">
    <location>
        <position position="347"/>
    </location>
</feature>
<feature type="active site" description="Charge relay system" evidence="7">
    <location>
        <position position="160"/>
    </location>
</feature>
<dbReference type="GO" id="GO:0005576">
    <property type="term" value="C:extracellular region"/>
    <property type="evidence" value="ECO:0007669"/>
    <property type="project" value="UniProtKB-SubCell"/>
</dbReference>
<dbReference type="CDD" id="cd07484">
    <property type="entry name" value="Peptidases_S8_Thermitase_like"/>
    <property type="match status" value="1"/>
</dbReference>
<dbReference type="PROSITE" id="PS51892">
    <property type="entry name" value="SUBTILASE"/>
    <property type="match status" value="1"/>
</dbReference>
<evidence type="ECO:0000259" key="11">
    <source>
        <dbReference type="Pfam" id="PF22148"/>
    </source>
</evidence>
<evidence type="ECO:0000256" key="6">
    <source>
        <dbReference type="ARBA" id="ARBA00022825"/>
    </source>
</evidence>
<keyword evidence="6 7" id="KW-0720">Serine protease</keyword>
<comment type="subcellular location">
    <subcellularLocation>
        <location evidence="1">Secreted</location>
    </subcellularLocation>
</comment>
<evidence type="ECO:0000256" key="5">
    <source>
        <dbReference type="ARBA" id="ARBA00022801"/>
    </source>
</evidence>
<proteinExistence type="inferred from homology"/>
<gene>
    <name evidence="12" type="ORF">SAMN06265361_10860</name>
</gene>
<feature type="signal peptide" evidence="9">
    <location>
        <begin position="1"/>
        <end position="25"/>
    </location>
</feature>
<evidence type="ECO:0000259" key="10">
    <source>
        <dbReference type="Pfam" id="PF00082"/>
    </source>
</evidence>
<keyword evidence="9" id="KW-0732">Signal</keyword>
<keyword evidence="5 7" id="KW-0378">Hydrolase</keyword>
<dbReference type="InterPro" id="IPR034084">
    <property type="entry name" value="Thermitase-like_dom"/>
</dbReference>